<name>A0ABQ7VDY5_SOLTU</name>
<dbReference type="EMBL" id="JAIVGD010000013">
    <property type="protein sequence ID" value="KAH0761573.1"/>
    <property type="molecule type" value="Genomic_DNA"/>
</dbReference>
<dbReference type="Proteomes" id="UP000826656">
    <property type="component" value="Unassembled WGS sequence"/>
</dbReference>
<gene>
    <name evidence="1" type="ORF">KY290_017646</name>
</gene>
<reference evidence="1 2" key="1">
    <citation type="journal article" date="2021" name="bioRxiv">
        <title>Chromosome-scale and haplotype-resolved genome assembly of a tetraploid potato cultivar.</title>
        <authorList>
            <person name="Sun H."/>
            <person name="Jiao W.-B."/>
            <person name="Krause K."/>
            <person name="Campoy J.A."/>
            <person name="Goel M."/>
            <person name="Folz-Donahue K."/>
            <person name="Kukat C."/>
            <person name="Huettel B."/>
            <person name="Schneeberger K."/>
        </authorList>
    </citation>
    <scope>NUCLEOTIDE SEQUENCE [LARGE SCALE GENOMIC DNA]</scope>
    <source>
        <strain evidence="1">SolTubOtavaFocal</strain>
        <tissue evidence="1">Leaves</tissue>
    </source>
</reference>
<evidence type="ECO:0000313" key="1">
    <source>
        <dbReference type="EMBL" id="KAH0761573.1"/>
    </source>
</evidence>
<evidence type="ECO:0000313" key="2">
    <source>
        <dbReference type="Proteomes" id="UP000826656"/>
    </source>
</evidence>
<keyword evidence="2" id="KW-1185">Reference proteome</keyword>
<protein>
    <submittedName>
        <fullName evidence="1">Uncharacterized protein</fullName>
    </submittedName>
</protein>
<organism evidence="1 2">
    <name type="scientific">Solanum tuberosum</name>
    <name type="common">Potato</name>
    <dbReference type="NCBI Taxonomy" id="4113"/>
    <lineage>
        <taxon>Eukaryota</taxon>
        <taxon>Viridiplantae</taxon>
        <taxon>Streptophyta</taxon>
        <taxon>Embryophyta</taxon>
        <taxon>Tracheophyta</taxon>
        <taxon>Spermatophyta</taxon>
        <taxon>Magnoliopsida</taxon>
        <taxon>eudicotyledons</taxon>
        <taxon>Gunneridae</taxon>
        <taxon>Pentapetalae</taxon>
        <taxon>asterids</taxon>
        <taxon>lamiids</taxon>
        <taxon>Solanales</taxon>
        <taxon>Solanaceae</taxon>
        <taxon>Solanoideae</taxon>
        <taxon>Solaneae</taxon>
        <taxon>Solanum</taxon>
    </lineage>
</organism>
<comment type="caution">
    <text evidence="1">The sequence shown here is derived from an EMBL/GenBank/DDBJ whole genome shotgun (WGS) entry which is preliminary data.</text>
</comment>
<sequence>MSTLACKIYEGQTNPTVSYECPQGSRQKRVGMARSIRNATNRAKLKTLHHIDSKPVREIIYQKGGKMAIHQENKSLNGR</sequence>
<accession>A0ABQ7VDY5</accession>
<proteinExistence type="predicted"/>